<dbReference type="SMART" id="SM00822">
    <property type="entry name" value="PKS_KR"/>
    <property type="match status" value="1"/>
</dbReference>
<evidence type="ECO:0000256" key="8">
    <source>
        <dbReference type="ARBA" id="ARBA00047315"/>
    </source>
</evidence>
<reference evidence="11 12" key="1">
    <citation type="journal article" date="2018" name="Biodegradation">
        <title>1,4-Dioxane degradation characteristics of Rhodococcus aetherivorans JCM 14343.</title>
        <authorList>
            <person name="Inoue D."/>
            <person name="Tsunoda T."/>
            <person name="Yamamoto N."/>
            <person name="Ike M."/>
            <person name="Sei K."/>
        </authorList>
    </citation>
    <scope>NUCLEOTIDE SEQUENCE [LARGE SCALE GENOMIC DNA]</scope>
    <source>
        <strain evidence="11 12">JCM 14343</strain>
    </source>
</reference>
<evidence type="ECO:0000256" key="7">
    <source>
        <dbReference type="ARBA" id="ARBA00031758"/>
    </source>
</evidence>
<dbReference type="PANTHER" id="PTHR42760">
    <property type="entry name" value="SHORT-CHAIN DEHYDROGENASES/REDUCTASES FAMILY MEMBER"/>
    <property type="match status" value="1"/>
</dbReference>
<keyword evidence="4 11" id="KW-0560">Oxidoreductase</keyword>
<dbReference type="EC" id="1.1.1.304" evidence="2"/>
<dbReference type="PRINTS" id="PR00080">
    <property type="entry name" value="SDRFAMILY"/>
</dbReference>
<sequence length="259" mass="26704">MSIEGKVALVTGAGQGIGRAIALRLATDGADIALLDVDGGKLAAVEDEVRAAGSKAISVVADVTDREQIRAAVDRTETELGGFDIIVNNAGIAQVNPIADVTPEEVSRIMAVNVEGVLWGIQIAAAKFRERGHGGKIVNASSIAGHEGFAMLGVYSATKFAVRALTQAAAKEYASDGITVNAYCPGVVGTDMWVTIDERFAALTGAPKGATFEKFVGGIALGRAQTPEDVAAYVSYLAGPDSDYMTGQSGLIDGGLVYR</sequence>
<name>A0ABQ0YVW2_9NOCA</name>
<feature type="domain" description="Ketoreductase" evidence="10">
    <location>
        <begin position="6"/>
        <end position="186"/>
    </location>
</feature>
<organism evidence="11 12">
    <name type="scientific">Rhodococcus aetherivorans</name>
    <dbReference type="NCBI Taxonomy" id="191292"/>
    <lineage>
        <taxon>Bacteria</taxon>
        <taxon>Bacillati</taxon>
        <taxon>Actinomycetota</taxon>
        <taxon>Actinomycetes</taxon>
        <taxon>Mycobacteriales</taxon>
        <taxon>Nocardiaceae</taxon>
        <taxon>Rhodococcus</taxon>
    </lineage>
</organism>
<dbReference type="InterPro" id="IPR036291">
    <property type="entry name" value="NAD(P)-bd_dom_sf"/>
</dbReference>
<evidence type="ECO:0000256" key="9">
    <source>
        <dbReference type="RuleBase" id="RU000363"/>
    </source>
</evidence>
<dbReference type="PROSITE" id="PS00061">
    <property type="entry name" value="ADH_SHORT"/>
    <property type="match status" value="1"/>
</dbReference>
<dbReference type="InterPro" id="IPR057326">
    <property type="entry name" value="KR_dom"/>
</dbReference>
<dbReference type="GO" id="GO:0047512">
    <property type="term" value="F:(S,S)-butanediol dehydrogenase activity"/>
    <property type="evidence" value="ECO:0007669"/>
    <property type="project" value="UniProtKB-EC"/>
</dbReference>
<dbReference type="PRINTS" id="PR00081">
    <property type="entry name" value="GDHRDH"/>
</dbReference>
<evidence type="ECO:0000256" key="4">
    <source>
        <dbReference type="ARBA" id="ARBA00023002"/>
    </source>
</evidence>
<dbReference type="PANTHER" id="PTHR42760:SF121">
    <property type="entry name" value="3-OXOACYL-(ACYL-CARRIER-PROTEIN) REDUCTASE"/>
    <property type="match status" value="1"/>
</dbReference>
<evidence type="ECO:0000313" key="12">
    <source>
        <dbReference type="Proteomes" id="UP000325466"/>
    </source>
</evidence>
<evidence type="ECO:0000259" key="10">
    <source>
        <dbReference type="SMART" id="SM00822"/>
    </source>
</evidence>
<accession>A0ABQ0YVW2</accession>
<dbReference type="Pfam" id="PF00106">
    <property type="entry name" value="adh_short"/>
    <property type="match status" value="1"/>
</dbReference>
<comment type="similarity">
    <text evidence="1 9">Belongs to the short-chain dehydrogenases/reductases (SDR) family.</text>
</comment>
<gene>
    <name evidence="11" type="ORF">RAJCM14343_6024</name>
</gene>
<evidence type="ECO:0000256" key="5">
    <source>
        <dbReference type="ARBA" id="ARBA00023027"/>
    </source>
</evidence>
<evidence type="ECO:0000256" key="3">
    <source>
        <dbReference type="ARBA" id="ARBA00016110"/>
    </source>
</evidence>
<dbReference type="InterPro" id="IPR020904">
    <property type="entry name" value="Sc_DH/Rdtase_CS"/>
</dbReference>
<dbReference type="EMBL" id="BLAH01000255">
    <property type="protein sequence ID" value="GES40729.1"/>
    <property type="molecule type" value="Genomic_DNA"/>
</dbReference>
<dbReference type="NCBIfam" id="NF005559">
    <property type="entry name" value="PRK07231.1"/>
    <property type="match status" value="1"/>
</dbReference>
<evidence type="ECO:0000256" key="6">
    <source>
        <dbReference type="ARBA" id="ARBA00029989"/>
    </source>
</evidence>
<dbReference type="Proteomes" id="UP000325466">
    <property type="component" value="Unassembled WGS sequence"/>
</dbReference>
<evidence type="ECO:0000256" key="1">
    <source>
        <dbReference type="ARBA" id="ARBA00006484"/>
    </source>
</evidence>
<dbReference type="RefSeq" id="WP_006944547.1">
    <property type="nucleotide sequence ID" value="NZ_BAAAYP010000004.1"/>
</dbReference>
<dbReference type="SUPFAM" id="SSF51735">
    <property type="entry name" value="NAD(P)-binding Rossmann-fold domains"/>
    <property type="match status" value="1"/>
</dbReference>
<comment type="caution">
    <text evidence="11">The sequence shown here is derived from an EMBL/GenBank/DDBJ whole genome shotgun (WGS) entry which is preliminary data.</text>
</comment>
<dbReference type="InterPro" id="IPR014007">
    <property type="entry name" value="23BDH"/>
</dbReference>
<proteinExistence type="inferred from homology"/>
<evidence type="ECO:0000313" key="11">
    <source>
        <dbReference type="EMBL" id="GES40729.1"/>
    </source>
</evidence>
<keyword evidence="12" id="KW-1185">Reference proteome</keyword>
<protein>
    <recommendedName>
        <fullName evidence="3">Diacetyl reductase [(S)-acetoin forming]</fullName>
        <ecNumber evidence="2">1.1.1.304</ecNumber>
    </recommendedName>
    <alternativeName>
        <fullName evidence="6">Acetoin(diacetyl) reductase</fullName>
    </alternativeName>
    <alternativeName>
        <fullName evidence="7">Meso-2,3-butanediol dehydrogenase</fullName>
    </alternativeName>
</protein>
<dbReference type="Gene3D" id="3.40.50.720">
    <property type="entry name" value="NAD(P)-binding Rossmann-like Domain"/>
    <property type="match status" value="1"/>
</dbReference>
<evidence type="ECO:0000256" key="2">
    <source>
        <dbReference type="ARBA" id="ARBA00012848"/>
    </source>
</evidence>
<comment type="catalytic activity">
    <reaction evidence="8">
        <text>(S)-acetoin + NAD(+) = diacetyl + NADH + H(+)</text>
        <dbReference type="Rhea" id="RHEA:27286"/>
        <dbReference type="ChEBI" id="CHEBI:15378"/>
        <dbReference type="ChEBI" id="CHEBI:15687"/>
        <dbReference type="ChEBI" id="CHEBI:16583"/>
        <dbReference type="ChEBI" id="CHEBI:57540"/>
        <dbReference type="ChEBI" id="CHEBI:57945"/>
        <dbReference type="EC" id="1.1.1.304"/>
    </reaction>
</comment>
<keyword evidence="5" id="KW-0520">NAD</keyword>
<dbReference type="NCBIfam" id="TIGR02415">
    <property type="entry name" value="23BDH"/>
    <property type="match status" value="1"/>
</dbReference>
<dbReference type="InterPro" id="IPR002347">
    <property type="entry name" value="SDR_fam"/>
</dbReference>